<dbReference type="InterPro" id="IPR006046">
    <property type="entry name" value="Alpha_amylase"/>
</dbReference>
<evidence type="ECO:0000259" key="16">
    <source>
        <dbReference type="PROSITE" id="PS51166"/>
    </source>
</evidence>
<dbReference type="EMBL" id="DF849442">
    <property type="protein sequence ID" value="GAT57350.1"/>
    <property type="molecule type" value="Genomic_DNA"/>
</dbReference>
<dbReference type="InterPro" id="IPR034836">
    <property type="entry name" value="CBM20_glucoamylase"/>
</dbReference>
<feature type="region of interest" description="Disordered" evidence="15">
    <location>
        <begin position="614"/>
        <end position="652"/>
    </location>
</feature>
<keyword evidence="11 14" id="KW-0326">Glycosidase</keyword>
<evidence type="ECO:0000256" key="7">
    <source>
        <dbReference type="ARBA" id="ARBA00022801"/>
    </source>
</evidence>
<reference evidence="17" key="1">
    <citation type="submission" date="2014-09" db="EMBL/GenBank/DDBJ databases">
        <title>Genome sequence of the luminous mushroom Mycena chlorophos for searching fungal bioluminescence genes.</title>
        <authorList>
            <person name="Tanaka Y."/>
            <person name="Kasuga D."/>
            <person name="Oba Y."/>
            <person name="Hase S."/>
            <person name="Sato K."/>
            <person name="Oba Y."/>
            <person name="Sakakibara Y."/>
        </authorList>
    </citation>
    <scope>NUCLEOTIDE SEQUENCE</scope>
</reference>
<evidence type="ECO:0000256" key="4">
    <source>
        <dbReference type="ARBA" id="ARBA00012595"/>
    </source>
</evidence>
<dbReference type="Pfam" id="PF02806">
    <property type="entry name" value="Alpha-amylase_C"/>
    <property type="match status" value="1"/>
</dbReference>
<dbReference type="SMART" id="SM01065">
    <property type="entry name" value="CBM_2"/>
    <property type="match status" value="1"/>
</dbReference>
<dbReference type="InterPro" id="IPR013784">
    <property type="entry name" value="Carb-bd-like_fold"/>
</dbReference>
<evidence type="ECO:0000256" key="6">
    <source>
        <dbReference type="ARBA" id="ARBA00022729"/>
    </source>
</evidence>
<dbReference type="Gene3D" id="3.20.20.80">
    <property type="entry name" value="Glycosidases"/>
    <property type="match status" value="1"/>
</dbReference>
<sequence length="748" mass="78345">MRRSAPPSREWSPFQAKGTGSGHTRRPEAECHVTRQRERWAATRHGHAPFFQQQQQHSISPSPSFSAVVLLLVPPSFSGARTRKLAVKTCTTVAMKLLLPTFLVLAALSRTHASISPARLPPPVLPIPKRAPGGSKTVIIQMFEWTWASVAAECTNFIGPAGYGFVQVSPPQEHITGSAWWTDYQPVSYILTSKRGNQAQFSAMISACHSAGVRVIADTIFNHMAGVDSGVGVAGSSFTHYNYPGIYNTTNFHHCGLEPGDDIVNYNNRLEVQTCELVNLADLATDTEYVRAKLASYGNKLLSLGVDGLRLDAAKHIAATDLANITSRLVGSPYLTQEVIFGPGEPISPLEYVGIGDVQEFRYTSTLKSAFLGGGINTLQSFDNLGFVPGSGANVFVTNHDTERNGLALNYQSPSNTYVLAMIFSLAHPYGTPTILSSYSFSTTDDGAPNNGVGTCSATGGSGGWLCQHRILSVAGMVGFRNVVGTAALVNWASPQASQIAFGRGALGFIAINNADAAWTGTFTTSLPNGVYCDVISGKSTGGACSGSTFVVSAGKFTATVSARNAVALHIGALGSGNATSSSVSASASSSGASSSRLSSTSSVSASSSASRSSTLASLSPGLSSSSSRSTVSSSTFSASSTGSPTPTPSAGSVLVRWNETATTVYGENIFLVGSISQLGNWNTASALPLSAASYPVWTISVSLPPSTTFQYKFIRKQPNGSVTWESDPNRSATTGTGGTQVIAVSWR</sequence>
<dbReference type="PANTHER" id="PTHR43447">
    <property type="entry name" value="ALPHA-AMYLASE"/>
    <property type="match status" value="1"/>
</dbReference>
<evidence type="ECO:0000313" key="17">
    <source>
        <dbReference type="EMBL" id="GAT57350.1"/>
    </source>
</evidence>
<evidence type="ECO:0000256" key="3">
    <source>
        <dbReference type="ARBA" id="ARBA00008061"/>
    </source>
</evidence>
<keyword evidence="18" id="KW-1185">Reference proteome</keyword>
<dbReference type="Pfam" id="PF00128">
    <property type="entry name" value="Alpha-amylase"/>
    <property type="match status" value="1"/>
</dbReference>
<dbReference type="CDD" id="cd05811">
    <property type="entry name" value="CBM20_glucoamylase"/>
    <property type="match status" value="1"/>
</dbReference>
<evidence type="ECO:0000256" key="8">
    <source>
        <dbReference type="ARBA" id="ARBA00022837"/>
    </source>
</evidence>
<comment type="catalytic activity">
    <reaction evidence="1 14">
        <text>Endohydrolysis of (1-&gt;4)-alpha-D-glucosidic linkages in polysaccharides containing three or more (1-&gt;4)-alpha-linked D-glucose units.</text>
        <dbReference type="EC" id="3.2.1.1"/>
    </reaction>
</comment>
<evidence type="ECO:0000256" key="15">
    <source>
        <dbReference type="SAM" id="MobiDB-lite"/>
    </source>
</evidence>
<protein>
    <recommendedName>
        <fullName evidence="4 14">Alpha-amylase</fullName>
        <ecNumber evidence="4 14">3.2.1.1</ecNumber>
    </recommendedName>
</protein>
<dbReference type="SMART" id="SM00632">
    <property type="entry name" value="Aamy_C"/>
    <property type="match status" value="1"/>
</dbReference>
<keyword evidence="7 14" id="KW-0378">Hydrolase</keyword>
<evidence type="ECO:0000256" key="11">
    <source>
        <dbReference type="ARBA" id="ARBA00023295"/>
    </source>
</evidence>
<feature type="domain" description="CBM20" evidence="16">
    <location>
        <begin position="648"/>
        <end position="748"/>
    </location>
</feature>
<evidence type="ECO:0000256" key="9">
    <source>
        <dbReference type="ARBA" id="ARBA00023180"/>
    </source>
</evidence>
<accession>A0ABQ0M1Y0</accession>
<organism evidence="17 18">
    <name type="scientific">Mycena chlorophos</name>
    <name type="common">Agaric fungus</name>
    <name type="synonym">Agaricus chlorophos</name>
    <dbReference type="NCBI Taxonomy" id="658473"/>
    <lineage>
        <taxon>Eukaryota</taxon>
        <taxon>Fungi</taxon>
        <taxon>Dikarya</taxon>
        <taxon>Basidiomycota</taxon>
        <taxon>Agaricomycotina</taxon>
        <taxon>Agaricomycetes</taxon>
        <taxon>Agaricomycetidae</taxon>
        <taxon>Agaricales</taxon>
        <taxon>Marasmiineae</taxon>
        <taxon>Mycenaceae</taxon>
        <taxon>Mycena</taxon>
    </lineage>
</organism>
<comment type="similarity">
    <text evidence="3 13">Belongs to the glycosyl hydrolase 13 family.</text>
</comment>
<dbReference type="InterPro" id="IPR006047">
    <property type="entry name" value="GH13_cat_dom"/>
</dbReference>
<dbReference type="EC" id="3.2.1.1" evidence="4 14"/>
<evidence type="ECO:0000313" key="18">
    <source>
        <dbReference type="Proteomes" id="UP000815677"/>
    </source>
</evidence>
<evidence type="ECO:0000256" key="2">
    <source>
        <dbReference type="ARBA" id="ARBA00001913"/>
    </source>
</evidence>
<evidence type="ECO:0000256" key="5">
    <source>
        <dbReference type="ARBA" id="ARBA00022723"/>
    </source>
</evidence>
<keyword evidence="12" id="KW-0624">Polysaccharide degradation</keyword>
<dbReference type="InterPro" id="IPR006048">
    <property type="entry name" value="A-amylase/branching_C"/>
</dbReference>
<dbReference type="InterPro" id="IPR002044">
    <property type="entry name" value="CBM20"/>
</dbReference>
<dbReference type="Pfam" id="PF00686">
    <property type="entry name" value="CBM_20"/>
    <property type="match status" value="1"/>
</dbReference>
<dbReference type="PROSITE" id="PS51166">
    <property type="entry name" value="CBM20"/>
    <property type="match status" value="1"/>
</dbReference>
<dbReference type="InterPro" id="IPR017853">
    <property type="entry name" value="GH"/>
</dbReference>
<dbReference type="InterPro" id="IPR013780">
    <property type="entry name" value="Glyco_hydro_b"/>
</dbReference>
<evidence type="ECO:0000256" key="13">
    <source>
        <dbReference type="RuleBase" id="RU003615"/>
    </source>
</evidence>
<dbReference type="SUPFAM" id="SSF51445">
    <property type="entry name" value="(Trans)glycosidases"/>
    <property type="match status" value="1"/>
</dbReference>
<evidence type="ECO:0000256" key="12">
    <source>
        <dbReference type="ARBA" id="ARBA00023326"/>
    </source>
</evidence>
<comment type="cofactor">
    <cofactor evidence="2">
        <name>Ca(2+)</name>
        <dbReference type="ChEBI" id="CHEBI:29108"/>
    </cofactor>
</comment>
<dbReference type="SUPFAM" id="SSF49452">
    <property type="entry name" value="Starch-binding domain-like"/>
    <property type="match status" value="1"/>
</dbReference>
<keyword evidence="8" id="KW-0106">Calcium</keyword>
<keyword evidence="9" id="KW-0325">Glycoprotein</keyword>
<dbReference type="SMART" id="SM00642">
    <property type="entry name" value="Aamy"/>
    <property type="match status" value="1"/>
</dbReference>
<keyword evidence="10 14" id="KW-0119">Carbohydrate metabolism</keyword>
<dbReference type="PRINTS" id="PR00110">
    <property type="entry name" value="ALPHAAMYLASE"/>
</dbReference>
<proteinExistence type="inferred from homology"/>
<dbReference type="Gene3D" id="2.60.40.1180">
    <property type="entry name" value="Golgi alpha-mannosidase II"/>
    <property type="match status" value="1"/>
</dbReference>
<dbReference type="SUPFAM" id="SSF51011">
    <property type="entry name" value="Glycosyl hydrolase domain"/>
    <property type="match status" value="1"/>
</dbReference>
<name>A0ABQ0M1Y0_MYCCL</name>
<dbReference type="Gene3D" id="2.60.40.10">
    <property type="entry name" value="Immunoglobulins"/>
    <property type="match status" value="1"/>
</dbReference>
<gene>
    <name evidence="17" type="ORF">MCHLO_13899</name>
</gene>
<dbReference type="CDD" id="cd11317">
    <property type="entry name" value="AmyAc_bac_euk_AmyA"/>
    <property type="match status" value="1"/>
</dbReference>
<feature type="region of interest" description="Disordered" evidence="15">
    <location>
        <begin position="1"/>
        <end position="29"/>
    </location>
</feature>
<keyword evidence="6" id="KW-0732">Signal</keyword>
<keyword evidence="5" id="KW-0479">Metal-binding</keyword>
<dbReference type="InterPro" id="IPR031319">
    <property type="entry name" value="A-amylase_C"/>
</dbReference>
<evidence type="ECO:0000256" key="10">
    <source>
        <dbReference type="ARBA" id="ARBA00023277"/>
    </source>
</evidence>
<dbReference type="InterPro" id="IPR013783">
    <property type="entry name" value="Ig-like_fold"/>
</dbReference>
<dbReference type="Proteomes" id="UP000815677">
    <property type="component" value="Unassembled WGS sequence"/>
</dbReference>
<evidence type="ECO:0000256" key="1">
    <source>
        <dbReference type="ARBA" id="ARBA00000548"/>
    </source>
</evidence>
<evidence type="ECO:0000256" key="14">
    <source>
        <dbReference type="RuleBase" id="RU361134"/>
    </source>
</evidence>